<dbReference type="HOGENOM" id="CLU_2318945_0_0_11"/>
<keyword evidence="2" id="KW-1185">Reference proteome</keyword>
<reference evidence="1 2" key="1">
    <citation type="submission" date="2014-05" db="EMBL/GenBank/DDBJ databases">
        <title>Complete genome sequence of the Streptomyces mutabilis TRM45540.</title>
        <authorList>
            <person name="Luo X."/>
            <person name="Zhang L."/>
        </authorList>
    </citation>
    <scope>NUCLEOTIDE SEQUENCE [LARGE SCALE GENOMIC DNA]</scope>
    <source>
        <strain evidence="1 2">TRM45540</strain>
    </source>
</reference>
<evidence type="ECO:0000313" key="1">
    <source>
        <dbReference type="EMBL" id="KFG71186.1"/>
    </source>
</evidence>
<evidence type="ECO:0000313" key="2">
    <source>
        <dbReference type="Proteomes" id="UP000029095"/>
    </source>
</evidence>
<proteinExistence type="predicted"/>
<gene>
    <name evidence="1" type="ORF">FM21_36110</name>
</gene>
<comment type="caution">
    <text evidence="1">The sequence shown here is derived from an EMBL/GenBank/DDBJ whole genome shotgun (WGS) entry which is preliminary data.</text>
</comment>
<protein>
    <submittedName>
        <fullName evidence="1">Uncharacterized protein</fullName>
    </submittedName>
</protein>
<dbReference type="Proteomes" id="UP000029095">
    <property type="component" value="Unassembled WGS sequence"/>
</dbReference>
<dbReference type="RefSeq" id="WP_063835828.1">
    <property type="nucleotide sequence ID" value="NZ_KN039953.1"/>
</dbReference>
<dbReference type="AlphaFoldDB" id="A0A086MQL8"/>
<accession>A0A086MQL8</accession>
<sequence>MTAVLPGYTRTEFHSRARISTGNFPAWMWLSPSRVAETALRDLERGRTVSIPGTRYRLLCWALKHLPRPAVLPWCWDPSDATGSDDRALADERHSPTER</sequence>
<dbReference type="EMBL" id="JNFQ01000010">
    <property type="protein sequence ID" value="KFG71186.1"/>
    <property type="molecule type" value="Genomic_DNA"/>
</dbReference>
<dbReference type="STRING" id="1915400.FM21_36110"/>
<organism evidence="1 2">
    <name type="scientific">Streptomyces mutabilis</name>
    <dbReference type="NCBI Taxonomy" id="67332"/>
    <lineage>
        <taxon>Bacteria</taxon>
        <taxon>Bacillati</taxon>
        <taxon>Actinomycetota</taxon>
        <taxon>Actinomycetes</taxon>
        <taxon>Kitasatosporales</taxon>
        <taxon>Streptomycetaceae</taxon>
        <taxon>Streptomyces</taxon>
    </lineage>
</organism>
<name>A0A086MQL8_9ACTN</name>